<dbReference type="Proteomes" id="UP000003295">
    <property type="component" value="Unassembled WGS sequence"/>
</dbReference>
<reference evidence="1 2" key="1">
    <citation type="submission" date="2009-04" db="EMBL/GenBank/DDBJ databases">
        <authorList>
            <person name="Weinstock G."/>
            <person name="Sodergren E."/>
            <person name="Clifton S."/>
            <person name="Fulton L."/>
            <person name="Fulton B."/>
            <person name="Courtney L."/>
            <person name="Fronick C."/>
            <person name="Harrison M."/>
            <person name="Strong C."/>
            <person name="Farmer C."/>
            <person name="Delahaunty K."/>
            <person name="Markovic C."/>
            <person name="Hall O."/>
            <person name="Minx P."/>
            <person name="Tomlinson C."/>
            <person name="Mitreva M."/>
            <person name="Nelson J."/>
            <person name="Hou S."/>
            <person name="Wollam A."/>
            <person name="Pepin K.H."/>
            <person name="Johnson M."/>
            <person name="Bhonagiri V."/>
            <person name="Nash W.E."/>
            <person name="Warren W."/>
            <person name="Chinwalla A."/>
            <person name="Mardis E.R."/>
            <person name="Wilson R.K."/>
        </authorList>
    </citation>
    <scope>NUCLEOTIDE SEQUENCE [LARGE SCALE GENOMIC DNA]</scope>
    <source>
        <strain evidence="1 2">DSM 13280</strain>
    </source>
</reference>
<name>C4FAN3_9ACTN</name>
<organism evidence="1 2">
    <name type="scientific">Collinsella intestinalis DSM 13280</name>
    <dbReference type="NCBI Taxonomy" id="521003"/>
    <lineage>
        <taxon>Bacteria</taxon>
        <taxon>Bacillati</taxon>
        <taxon>Actinomycetota</taxon>
        <taxon>Coriobacteriia</taxon>
        <taxon>Coriobacteriales</taxon>
        <taxon>Coriobacteriaceae</taxon>
        <taxon>Collinsella</taxon>
    </lineage>
</organism>
<comment type="caution">
    <text evidence="1">The sequence shown here is derived from an EMBL/GenBank/DDBJ whole genome shotgun (WGS) entry which is preliminary data.</text>
</comment>
<gene>
    <name evidence="1" type="ORF">COLINT_03128</name>
</gene>
<evidence type="ECO:0000313" key="2">
    <source>
        <dbReference type="Proteomes" id="UP000003295"/>
    </source>
</evidence>
<dbReference type="AlphaFoldDB" id="C4FAN3"/>
<accession>C4FAN3</accession>
<proteinExistence type="predicted"/>
<dbReference type="STRING" id="521003.COLINT_03128"/>
<dbReference type="RefSeq" id="WP_006723344.1">
    <property type="nucleotide sequence ID" value="NZ_GG692710.1"/>
</dbReference>
<dbReference type="EMBL" id="ABXH02000019">
    <property type="protein sequence ID" value="EEP44167.1"/>
    <property type="molecule type" value="Genomic_DNA"/>
</dbReference>
<sequence>MKHMRLISQELGGGSVVQPLSFDCALGVTDFCKFQDHADGCALTDYCDYDKDHGSICVIDHCGIDQT</sequence>
<evidence type="ECO:0000313" key="1">
    <source>
        <dbReference type="EMBL" id="EEP44167.1"/>
    </source>
</evidence>
<protein>
    <submittedName>
        <fullName evidence="1">Uncharacterized protein</fullName>
    </submittedName>
</protein>
<dbReference type="HOGENOM" id="CLU_2805058_0_0_11"/>